<dbReference type="InterPro" id="IPR003347">
    <property type="entry name" value="JmjC_dom"/>
</dbReference>
<evidence type="ECO:0000256" key="3">
    <source>
        <dbReference type="RuleBase" id="RU366061"/>
    </source>
</evidence>
<keyword evidence="8" id="KW-1185">Reference proteome</keyword>
<keyword evidence="3" id="KW-0805">Transcription regulation</keyword>
<dbReference type="SUPFAM" id="SSF51197">
    <property type="entry name" value="Clavaminate synthase-like"/>
    <property type="match status" value="1"/>
</dbReference>
<dbReference type="Proteomes" id="UP001153069">
    <property type="component" value="Unassembled WGS sequence"/>
</dbReference>
<evidence type="ECO:0000256" key="1">
    <source>
        <dbReference type="ARBA" id="ARBA00022723"/>
    </source>
</evidence>
<dbReference type="Gene3D" id="2.60.120.650">
    <property type="entry name" value="Cupin"/>
    <property type="match status" value="1"/>
</dbReference>
<sequence>MFAKSLPLVLALLELQRVSAWVNSPTPAVSRSIQSQDGWMIPNHHHKRHLLSSSSLAATLEPQEKIASDDNSSQKSLILDTLASVAQESKEYASTFGVSHTEAAVYAVFSAIRNSKIPLGMTGAPFVLRRDEIIQALQVEQPPFDHFFTLQDLATAVEEDFLDAARGSTDNRKGWQITTVSNPRGESFEEARMTFEDVEAALDKGTVILNAIGAHVPKLAAPALACTDATSLPNAINLYVTAAGKRTSAPPHTDRQDVVVVQTSGQKHWRVFAPPNPAQKPMADVFARGKGDDNLPLHVLLDENSGNELLVETVLNMGDVLFIPAAFPHTTSTSNIADEQDATSVHLTFNIDSHVWELDYLSARRLALKRGCVHDAVLGQTKDTDNRYQGKVNQLPSNVRDDLLKALPMGLLDEDGDTVDELLKEATAELKRISSAVDEETAAAVDEQIWEDTMVRLRQQGMELLETHRDMYLAAMQEGKTREAEEAMTEHLGDSATTSRKTMTPERMQRLSLFRVKKYYDQIDASKNSLREWSYLGKPAEQGTTTAGSANTLPADWAFTLPVKIGDQVEADLGGAFFDATVTRVAGSKYDVQFFDGDSEIGLDRSMLKLKTPPAMGSDDEVDTSSMTPKQLKRWRKEQEKKKS</sequence>
<feature type="signal peptide" evidence="5">
    <location>
        <begin position="1"/>
        <end position="20"/>
    </location>
</feature>
<comment type="caution">
    <text evidence="7">The sequence shown here is derived from an EMBL/GenBank/DDBJ whole genome shotgun (WGS) entry which is preliminary data.</text>
</comment>
<dbReference type="AlphaFoldDB" id="A0A9N8ERR3"/>
<dbReference type="EMBL" id="CAICTM010001906">
    <property type="protein sequence ID" value="CAB9526897.1"/>
    <property type="molecule type" value="Genomic_DNA"/>
</dbReference>
<feature type="domain" description="JmjC" evidence="6">
    <location>
        <begin position="205"/>
        <end position="368"/>
    </location>
</feature>
<comment type="function">
    <text evidence="3">Oxygenase that can act as both a histone lysine demethylase and a ribosomal histidine hydroxylase.</text>
</comment>
<keyword evidence="2 3" id="KW-0408">Iron</keyword>
<evidence type="ECO:0000313" key="8">
    <source>
        <dbReference type="Proteomes" id="UP001153069"/>
    </source>
</evidence>
<dbReference type="EC" id="1.14.11.-" evidence="3"/>
<dbReference type="InterPro" id="IPR039994">
    <property type="entry name" value="NO66-like"/>
</dbReference>
<evidence type="ECO:0000256" key="5">
    <source>
        <dbReference type="SAM" id="SignalP"/>
    </source>
</evidence>
<protein>
    <recommendedName>
        <fullName evidence="3">Bifunctional lysine-specific demethylase and histidyl-hydroxylase</fullName>
        <ecNumber evidence="3">1.14.11.-</ecNumber>
    </recommendedName>
</protein>
<evidence type="ECO:0000256" key="4">
    <source>
        <dbReference type="SAM" id="MobiDB-lite"/>
    </source>
</evidence>
<comment type="similarity">
    <text evidence="3">Belongs to the ROX family.</text>
</comment>
<feature type="region of interest" description="Disordered" evidence="4">
    <location>
        <begin position="610"/>
        <end position="644"/>
    </location>
</feature>
<proteinExistence type="inferred from homology"/>
<dbReference type="PROSITE" id="PS51184">
    <property type="entry name" value="JMJC"/>
    <property type="match status" value="1"/>
</dbReference>
<dbReference type="GO" id="GO:0005506">
    <property type="term" value="F:iron ion binding"/>
    <property type="evidence" value="ECO:0007669"/>
    <property type="project" value="UniProtKB-UniRule"/>
</dbReference>
<keyword evidence="5" id="KW-0732">Signal</keyword>
<keyword evidence="1 3" id="KW-0479">Metal-binding</keyword>
<keyword evidence="3" id="KW-0539">Nucleus</keyword>
<feature type="chain" id="PRO_5040150589" description="Bifunctional lysine-specific demethylase and histidyl-hydroxylase" evidence="5">
    <location>
        <begin position="21"/>
        <end position="644"/>
    </location>
</feature>
<dbReference type="GO" id="GO:0032453">
    <property type="term" value="F:histone H3K4 demethylase activity"/>
    <property type="evidence" value="ECO:0007669"/>
    <property type="project" value="TreeGrafter"/>
</dbReference>
<gene>
    <name evidence="7" type="ORF">SEMRO_1908_G304710.1</name>
</gene>
<dbReference type="PANTHER" id="PTHR13096">
    <property type="entry name" value="MINA53 MYC INDUCED NUCLEAR ANTIGEN"/>
    <property type="match status" value="1"/>
</dbReference>
<dbReference type="GO" id="GO:0051864">
    <property type="term" value="F:histone H3K36 demethylase activity"/>
    <property type="evidence" value="ECO:0007669"/>
    <property type="project" value="TreeGrafter"/>
</dbReference>
<keyword evidence="3" id="KW-0223">Dioxygenase</keyword>
<organism evidence="7 8">
    <name type="scientific">Seminavis robusta</name>
    <dbReference type="NCBI Taxonomy" id="568900"/>
    <lineage>
        <taxon>Eukaryota</taxon>
        <taxon>Sar</taxon>
        <taxon>Stramenopiles</taxon>
        <taxon>Ochrophyta</taxon>
        <taxon>Bacillariophyta</taxon>
        <taxon>Bacillariophyceae</taxon>
        <taxon>Bacillariophycidae</taxon>
        <taxon>Naviculales</taxon>
        <taxon>Naviculaceae</taxon>
        <taxon>Seminavis</taxon>
    </lineage>
</organism>
<evidence type="ECO:0000313" key="7">
    <source>
        <dbReference type="EMBL" id="CAB9526897.1"/>
    </source>
</evidence>
<dbReference type="PANTHER" id="PTHR13096:SF8">
    <property type="entry name" value="RIBOSOMAL OXYGENASE 1"/>
    <property type="match status" value="1"/>
</dbReference>
<comment type="subcellular location">
    <subcellularLocation>
        <location evidence="3">Nucleus</location>
    </subcellularLocation>
</comment>
<keyword evidence="3" id="KW-0560">Oxidoreductase</keyword>
<dbReference type="GO" id="GO:0005730">
    <property type="term" value="C:nucleolus"/>
    <property type="evidence" value="ECO:0007669"/>
    <property type="project" value="TreeGrafter"/>
</dbReference>
<evidence type="ECO:0000259" key="6">
    <source>
        <dbReference type="PROSITE" id="PS51184"/>
    </source>
</evidence>
<reference evidence="7" key="1">
    <citation type="submission" date="2020-06" db="EMBL/GenBank/DDBJ databases">
        <authorList>
            <consortium name="Plant Systems Biology data submission"/>
        </authorList>
    </citation>
    <scope>NUCLEOTIDE SEQUENCE</scope>
    <source>
        <strain evidence="7">D6</strain>
    </source>
</reference>
<comment type="cofactor">
    <cofactor evidence="3">
        <name>Fe(2+)</name>
        <dbReference type="ChEBI" id="CHEBI:29033"/>
    </cofactor>
    <text evidence="3">Binds 1 Fe(2+) ion per subunit.</text>
</comment>
<accession>A0A9N8ERR3</accession>
<dbReference type="CDD" id="cd04508">
    <property type="entry name" value="Tudor_SF"/>
    <property type="match status" value="1"/>
</dbReference>
<keyword evidence="3" id="KW-0804">Transcription</keyword>
<name>A0A9N8ERR3_9STRA</name>
<dbReference type="OrthoDB" id="425950at2759"/>
<dbReference type="Pfam" id="PF08007">
    <property type="entry name" value="JmjC_2"/>
    <property type="match status" value="1"/>
</dbReference>
<evidence type="ECO:0000256" key="2">
    <source>
        <dbReference type="ARBA" id="ARBA00023004"/>
    </source>
</evidence>